<protein>
    <recommendedName>
        <fullName evidence="5">SH3 domain-containing protein</fullName>
    </recommendedName>
</protein>
<evidence type="ECO:0000256" key="1">
    <source>
        <dbReference type="SAM" id="MobiDB-lite"/>
    </source>
</evidence>
<dbReference type="OrthoDB" id="4305308at2"/>
<organism evidence="3 4">
    <name type="scientific">Seinonella peptonophila</name>
    <dbReference type="NCBI Taxonomy" id="112248"/>
    <lineage>
        <taxon>Bacteria</taxon>
        <taxon>Bacillati</taxon>
        <taxon>Bacillota</taxon>
        <taxon>Bacilli</taxon>
        <taxon>Bacillales</taxon>
        <taxon>Thermoactinomycetaceae</taxon>
        <taxon>Seinonella</taxon>
    </lineage>
</organism>
<keyword evidence="2" id="KW-1133">Transmembrane helix</keyword>
<evidence type="ECO:0000313" key="3">
    <source>
        <dbReference type="EMBL" id="SHF39976.1"/>
    </source>
</evidence>
<accession>A0A1M5BC69</accession>
<keyword evidence="2" id="KW-0472">Membrane</keyword>
<feature type="compositionally biased region" description="Basic and acidic residues" evidence="1">
    <location>
        <begin position="100"/>
        <end position="131"/>
    </location>
</feature>
<sequence length="242" mass="26989">MPKKIPIDKNLAFSKKKLSKKRANFLPIEQPKSSNIWIKISVAVLLLLIGGLSAYYLDLTGAIASDNKTKKIATNKVVPNTTPTPLTRPNPTPKVIPETKSGEELREEKKKEKGTEDKQKDQKDKNKEDTTTKPPQKTTSKPKTKTENNEPTYPYHVNSPYRIYNDTNGPTTIYAGPSSSSAKKGTIYNGTEILILCQTRGNTVSNSHGESSNLWNKIGHNQFVPDMHTYTGHDSYVTKKCQ</sequence>
<evidence type="ECO:0000256" key="2">
    <source>
        <dbReference type="SAM" id="Phobius"/>
    </source>
</evidence>
<keyword evidence="2" id="KW-0812">Transmembrane</keyword>
<reference evidence="3 4" key="1">
    <citation type="submission" date="2016-11" db="EMBL/GenBank/DDBJ databases">
        <authorList>
            <person name="Jaros S."/>
            <person name="Januszkiewicz K."/>
            <person name="Wedrychowicz H."/>
        </authorList>
    </citation>
    <scope>NUCLEOTIDE SEQUENCE [LARGE SCALE GENOMIC DNA]</scope>
    <source>
        <strain evidence="3 4">DSM 44666</strain>
    </source>
</reference>
<evidence type="ECO:0000313" key="4">
    <source>
        <dbReference type="Proteomes" id="UP000184476"/>
    </source>
</evidence>
<proteinExistence type="predicted"/>
<feature type="transmembrane region" description="Helical" evidence="2">
    <location>
        <begin position="36"/>
        <end position="57"/>
    </location>
</feature>
<feature type="compositionally biased region" description="Low complexity" evidence="1">
    <location>
        <begin position="132"/>
        <end position="141"/>
    </location>
</feature>
<evidence type="ECO:0008006" key="5">
    <source>
        <dbReference type="Google" id="ProtNLM"/>
    </source>
</evidence>
<name>A0A1M5BC69_9BACL</name>
<dbReference type="RefSeq" id="WP_073158339.1">
    <property type="nucleotide sequence ID" value="NZ_FQVL01000021.1"/>
</dbReference>
<dbReference type="AlphaFoldDB" id="A0A1M5BC69"/>
<dbReference type="Proteomes" id="UP000184476">
    <property type="component" value="Unassembled WGS sequence"/>
</dbReference>
<feature type="region of interest" description="Disordered" evidence="1">
    <location>
        <begin position="74"/>
        <end position="160"/>
    </location>
</feature>
<feature type="compositionally biased region" description="Low complexity" evidence="1">
    <location>
        <begin position="74"/>
        <end position="85"/>
    </location>
</feature>
<dbReference type="STRING" id="112248.SAMN05444392_1211"/>
<gene>
    <name evidence="3" type="ORF">SAMN05444392_1211</name>
</gene>
<keyword evidence="4" id="KW-1185">Reference proteome</keyword>
<dbReference type="EMBL" id="FQVL01000021">
    <property type="protein sequence ID" value="SHF39976.1"/>
    <property type="molecule type" value="Genomic_DNA"/>
</dbReference>